<dbReference type="EMBL" id="JAYKXP010000102">
    <property type="protein sequence ID" value="KAK7026663.1"/>
    <property type="molecule type" value="Genomic_DNA"/>
</dbReference>
<protein>
    <submittedName>
        <fullName evidence="2">Uncharacterized protein</fullName>
    </submittedName>
</protein>
<keyword evidence="3" id="KW-1185">Reference proteome</keyword>
<feature type="region of interest" description="Disordered" evidence="1">
    <location>
        <begin position="66"/>
        <end position="102"/>
    </location>
</feature>
<dbReference type="Proteomes" id="UP001383192">
    <property type="component" value="Unassembled WGS sequence"/>
</dbReference>
<name>A0AAW0BKM3_9AGAR</name>
<feature type="compositionally biased region" description="Low complexity" evidence="1">
    <location>
        <begin position="83"/>
        <end position="96"/>
    </location>
</feature>
<evidence type="ECO:0000313" key="3">
    <source>
        <dbReference type="Proteomes" id="UP001383192"/>
    </source>
</evidence>
<sequence>MAQNPMGSSNSASSEGEVKDLQEKLSDLRIDNDQHQSARELALTYDLSCRTSVDIQHLVRERSIQADVQSDAEHSDTTQTEVSTTRGSPTSSPPTSQAELEDDEDILQELGVEDIDLDLTNVSITIDGSLDILGVRRREDAMIARARKRAGKMRETLSLPERMRLLQEKHNIRRNPSPS</sequence>
<proteinExistence type="predicted"/>
<dbReference type="AlphaFoldDB" id="A0AAW0BKM3"/>
<accession>A0AAW0BKM3</accession>
<organism evidence="2 3">
    <name type="scientific">Paramarasmius palmivorus</name>
    <dbReference type="NCBI Taxonomy" id="297713"/>
    <lineage>
        <taxon>Eukaryota</taxon>
        <taxon>Fungi</taxon>
        <taxon>Dikarya</taxon>
        <taxon>Basidiomycota</taxon>
        <taxon>Agaricomycotina</taxon>
        <taxon>Agaricomycetes</taxon>
        <taxon>Agaricomycetidae</taxon>
        <taxon>Agaricales</taxon>
        <taxon>Marasmiineae</taxon>
        <taxon>Marasmiaceae</taxon>
        <taxon>Paramarasmius</taxon>
    </lineage>
</organism>
<feature type="region of interest" description="Disordered" evidence="1">
    <location>
        <begin position="1"/>
        <end position="34"/>
    </location>
</feature>
<reference evidence="2 3" key="1">
    <citation type="submission" date="2024-01" db="EMBL/GenBank/DDBJ databases">
        <title>A draft genome for a cacao thread blight-causing isolate of Paramarasmius palmivorus.</title>
        <authorList>
            <person name="Baruah I.K."/>
            <person name="Bukari Y."/>
            <person name="Amoako-Attah I."/>
            <person name="Meinhardt L.W."/>
            <person name="Bailey B.A."/>
            <person name="Cohen S.P."/>
        </authorList>
    </citation>
    <scope>NUCLEOTIDE SEQUENCE [LARGE SCALE GENOMIC DNA]</scope>
    <source>
        <strain evidence="2 3">GH-12</strain>
    </source>
</reference>
<evidence type="ECO:0000313" key="2">
    <source>
        <dbReference type="EMBL" id="KAK7026663.1"/>
    </source>
</evidence>
<gene>
    <name evidence="2" type="ORF">VNI00_015536</name>
</gene>
<feature type="compositionally biased region" description="Basic and acidic residues" evidence="1">
    <location>
        <begin position="16"/>
        <end position="34"/>
    </location>
</feature>
<evidence type="ECO:0000256" key="1">
    <source>
        <dbReference type="SAM" id="MobiDB-lite"/>
    </source>
</evidence>
<feature type="compositionally biased region" description="Polar residues" evidence="1">
    <location>
        <begin position="1"/>
        <end position="14"/>
    </location>
</feature>
<comment type="caution">
    <text evidence="2">The sequence shown here is derived from an EMBL/GenBank/DDBJ whole genome shotgun (WGS) entry which is preliminary data.</text>
</comment>